<dbReference type="PROSITE" id="PS50157">
    <property type="entry name" value="ZINC_FINGER_C2H2_2"/>
    <property type="match status" value="2"/>
</dbReference>
<evidence type="ECO:0000259" key="12">
    <source>
        <dbReference type="PROSITE" id="PS50097"/>
    </source>
</evidence>
<keyword evidence="7" id="KW-0238">DNA-binding</keyword>
<dbReference type="InterPro" id="IPR036236">
    <property type="entry name" value="Znf_C2H2_sf"/>
</dbReference>
<evidence type="ECO:0000256" key="4">
    <source>
        <dbReference type="ARBA" id="ARBA00022771"/>
    </source>
</evidence>
<evidence type="ECO:0000259" key="13">
    <source>
        <dbReference type="PROSITE" id="PS50157"/>
    </source>
</evidence>
<dbReference type="InterPro" id="IPR012340">
    <property type="entry name" value="NA-bd_OB-fold"/>
</dbReference>
<evidence type="ECO:0000256" key="7">
    <source>
        <dbReference type="ARBA" id="ARBA00023125"/>
    </source>
</evidence>
<evidence type="ECO:0000256" key="3">
    <source>
        <dbReference type="ARBA" id="ARBA00022737"/>
    </source>
</evidence>
<feature type="domain" description="C2H2-type" evidence="13">
    <location>
        <begin position="861"/>
        <end position="888"/>
    </location>
</feature>
<dbReference type="SUPFAM" id="SSF54695">
    <property type="entry name" value="POZ domain"/>
    <property type="match status" value="1"/>
</dbReference>
<feature type="compositionally biased region" description="Basic and acidic residues" evidence="11">
    <location>
        <begin position="565"/>
        <end position="586"/>
    </location>
</feature>
<dbReference type="GO" id="GO:0008270">
    <property type="term" value="F:zinc ion binding"/>
    <property type="evidence" value="ECO:0007669"/>
    <property type="project" value="UniProtKB-KW"/>
</dbReference>
<feature type="region of interest" description="Disordered" evidence="11">
    <location>
        <begin position="694"/>
        <end position="715"/>
    </location>
</feature>
<feature type="compositionally biased region" description="Polar residues" evidence="11">
    <location>
        <begin position="550"/>
        <end position="562"/>
    </location>
</feature>
<dbReference type="Pfam" id="PF00096">
    <property type="entry name" value="zf-C2H2"/>
    <property type="match status" value="2"/>
</dbReference>
<evidence type="ECO:0000256" key="9">
    <source>
        <dbReference type="ARBA" id="ARBA00023242"/>
    </source>
</evidence>
<keyword evidence="2" id="KW-0479">Metal-binding</keyword>
<comment type="subcellular location">
    <subcellularLocation>
        <location evidence="1">Nucleus</location>
    </subcellularLocation>
</comment>
<feature type="region of interest" description="Disordered" evidence="11">
    <location>
        <begin position="547"/>
        <end position="592"/>
    </location>
</feature>
<comment type="caution">
    <text evidence="14">The sequence shown here is derived from an EMBL/GenBank/DDBJ whole genome shotgun (WGS) entry which is preliminary data.</text>
</comment>
<name>A0A5C6NL81_9TELE</name>
<dbReference type="PANTHER" id="PTHR35537">
    <property type="entry name" value="DNA DAMAGE-INDUCIBLE APOPTOSIS SUPPRESSOR PROTEIN DDIAS"/>
    <property type="match status" value="1"/>
</dbReference>
<dbReference type="Pfam" id="PF00651">
    <property type="entry name" value="BTB"/>
    <property type="match status" value="1"/>
</dbReference>
<keyword evidence="9" id="KW-0539">Nucleus</keyword>
<evidence type="ECO:0000256" key="2">
    <source>
        <dbReference type="ARBA" id="ARBA00022723"/>
    </source>
</evidence>
<dbReference type="PROSITE" id="PS00028">
    <property type="entry name" value="ZINC_FINGER_C2H2_1"/>
    <property type="match status" value="2"/>
</dbReference>
<feature type="region of interest" description="Disordered" evidence="11">
    <location>
        <begin position="142"/>
        <end position="167"/>
    </location>
</feature>
<keyword evidence="5" id="KW-0862">Zinc</keyword>
<evidence type="ECO:0000256" key="8">
    <source>
        <dbReference type="ARBA" id="ARBA00023163"/>
    </source>
</evidence>
<dbReference type="Pfam" id="PF08646">
    <property type="entry name" value="Rep_fac-A_C"/>
    <property type="match status" value="1"/>
</dbReference>
<dbReference type="AlphaFoldDB" id="A0A5C6NL81"/>
<feature type="region of interest" description="Disordered" evidence="11">
    <location>
        <begin position="97"/>
        <end position="117"/>
    </location>
</feature>
<keyword evidence="15" id="KW-1185">Reference proteome</keyword>
<dbReference type="EMBL" id="RHFK02000012">
    <property type="protein sequence ID" value="TWW67401.1"/>
    <property type="molecule type" value="Genomic_DNA"/>
</dbReference>
<dbReference type="PANTHER" id="PTHR35537:SF1">
    <property type="entry name" value="DNA DAMAGE-INDUCED APOPTOSIS SUPPRESSOR PROTEIN"/>
    <property type="match status" value="1"/>
</dbReference>
<keyword evidence="4 10" id="KW-0863">Zinc-finger</keyword>
<keyword evidence="8" id="KW-0804">Transcription</keyword>
<evidence type="ECO:0000256" key="1">
    <source>
        <dbReference type="ARBA" id="ARBA00004123"/>
    </source>
</evidence>
<protein>
    <submittedName>
        <fullName evidence="14">DNA damage-induced apoptosis suppressor protein</fullName>
    </submittedName>
</protein>
<dbReference type="GO" id="GO:0003677">
    <property type="term" value="F:DNA binding"/>
    <property type="evidence" value="ECO:0007669"/>
    <property type="project" value="UniProtKB-KW"/>
</dbReference>
<dbReference type="FunFam" id="3.30.160.60:FF:000325">
    <property type="entry name" value="ZFP90 zinc finger protein"/>
    <property type="match status" value="1"/>
</dbReference>
<accession>A0A5C6NL81</accession>
<dbReference type="Gene3D" id="3.30.160.60">
    <property type="entry name" value="Classic Zinc Finger"/>
    <property type="match status" value="2"/>
</dbReference>
<dbReference type="InterPro" id="IPR013955">
    <property type="entry name" value="Rep_factor-A_C"/>
</dbReference>
<dbReference type="Gene3D" id="2.40.50.140">
    <property type="entry name" value="Nucleic acid-binding proteins"/>
    <property type="match status" value="1"/>
</dbReference>
<proteinExistence type="predicted"/>
<dbReference type="InterPro" id="IPR000210">
    <property type="entry name" value="BTB/POZ_dom"/>
</dbReference>
<evidence type="ECO:0000313" key="14">
    <source>
        <dbReference type="EMBL" id="TWW67401.1"/>
    </source>
</evidence>
<feature type="region of interest" description="Disordered" evidence="11">
    <location>
        <begin position="765"/>
        <end position="784"/>
    </location>
</feature>
<dbReference type="Proteomes" id="UP000324091">
    <property type="component" value="Chromosome 2"/>
</dbReference>
<sequence length="928" mass="101738">MTVSVRRALVDCVVLSVQDTAVFYPCCKGCFCRITIDQRDRCRCSRCGYSCTADRVEHRYRLSLKVARDGCMFGVTVFGTCLNPFFGIDASALQSSQHPDSTFAPTPPWQQSLGLVTSSAEQEQDGCNRDIEDDSQVERFNSSHLQKGNGPKDHEESEETAVSPFSLGHGSPDQLMLDRHSVIQTAPGNTSVVSSEENEEEEEHCEMEVYNCSADLFSNVDVATETPNRTGPQCVPKRGDHSGLLLANLNLQRNQAQFCDCVVRQGQSSNLLYPAHRCVLAASSPVLASIVSSTGALVELQVPCLSDSVLAHVLDYIYTGALPGTQSHQQFSNLFTAACYLKMDDLRRRLETQAKQLQLSGSYNGASLESTWEDTPRGAATSSCSMSGQTLQGINTGSCGQITIVPSWKLPKAIPVPVEMCGVSRRATEVQQYQVHSACPANPESWLQSTEMRTGAAENKRRSAKEGEMKRIEATQQLCLVATSELEEAQTLRGDEQIHYTAGCGDNVTSPSSPRPSCGAVPVIRHSSTAAVAEACKVPTYHPPFEEISAQPSSHNGTQSFDCCSRSDDHIGHSSKSAEEQPHPVEEPDTGSVFKYEGVSTTEERKEQHTYLSRCVTDTDKLSSRPSLHTTEKNTEGPAFVQHEGNGENSQLCATTTVQMDNTCDPSESVVEQSYHAHLHYHWLRPEDTLLSHRTSDQKHGHTGLSGKASDEDEEGLCSNAAQHFTPADQVLLLDISTKPPELLISYSYGKQGDWGLLGQDTSGNQREGEAAGTIADNRKSGLKDKKVDVESIDKTSETLGDQVKDPDADEENYTLKFTPSCMPDSLQAPTSHTSSLCIPSTISANMPTVISPQLSNHHPFQCSMCHRSFSQRGSLNRHMRSHLGIRPFPCPRCPMTFSRQYRVSEHMRVHQRCVLGNDFQKPRASST</sequence>
<gene>
    <name evidence="14" type="ORF">D4764_02G0004420</name>
</gene>
<dbReference type="InterPro" id="IPR011333">
    <property type="entry name" value="SKP1/BTB/POZ_sf"/>
</dbReference>
<feature type="region of interest" description="Disordered" evidence="11">
    <location>
        <begin position="621"/>
        <end position="646"/>
    </location>
</feature>
<dbReference type="GO" id="GO:0005737">
    <property type="term" value="C:cytoplasm"/>
    <property type="evidence" value="ECO:0007669"/>
    <property type="project" value="TreeGrafter"/>
</dbReference>
<keyword evidence="3" id="KW-0677">Repeat</keyword>
<feature type="domain" description="BTB" evidence="12">
    <location>
        <begin position="259"/>
        <end position="326"/>
    </location>
</feature>
<evidence type="ECO:0000256" key="5">
    <source>
        <dbReference type="ARBA" id="ARBA00022833"/>
    </source>
</evidence>
<dbReference type="GO" id="GO:0005634">
    <property type="term" value="C:nucleus"/>
    <property type="evidence" value="ECO:0007669"/>
    <property type="project" value="UniProtKB-SubCell"/>
</dbReference>
<dbReference type="SMART" id="SM00225">
    <property type="entry name" value="BTB"/>
    <property type="match status" value="1"/>
</dbReference>
<dbReference type="InterPro" id="IPR013087">
    <property type="entry name" value="Znf_C2H2_type"/>
</dbReference>
<dbReference type="PROSITE" id="PS50097">
    <property type="entry name" value="BTB"/>
    <property type="match status" value="1"/>
</dbReference>
<organism evidence="14 15">
    <name type="scientific">Takifugu flavidus</name>
    <name type="common">sansaifugu</name>
    <dbReference type="NCBI Taxonomy" id="433684"/>
    <lineage>
        <taxon>Eukaryota</taxon>
        <taxon>Metazoa</taxon>
        <taxon>Chordata</taxon>
        <taxon>Craniata</taxon>
        <taxon>Vertebrata</taxon>
        <taxon>Euteleostomi</taxon>
        <taxon>Actinopterygii</taxon>
        <taxon>Neopterygii</taxon>
        <taxon>Teleostei</taxon>
        <taxon>Neoteleostei</taxon>
        <taxon>Acanthomorphata</taxon>
        <taxon>Eupercaria</taxon>
        <taxon>Tetraodontiformes</taxon>
        <taxon>Tetradontoidea</taxon>
        <taxon>Tetraodontidae</taxon>
        <taxon>Takifugu</taxon>
    </lineage>
</organism>
<evidence type="ECO:0000313" key="15">
    <source>
        <dbReference type="Proteomes" id="UP000324091"/>
    </source>
</evidence>
<dbReference type="SUPFAM" id="SSF57667">
    <property type="entry name" value="beta-beta-alpha zinc fingers"/>
    <property type="match status" value="1"/>
</dbReference>
<evidence type="ECO:0000256" key="10">
    <source>
        <dbReference type="PROSITE-ProRule" id="PRU00042"/>
    </source>
</evidence>
<reference evidence="14 15" key="1">
    <citation type="submission" date="2019-04" db="EMBL/GenBank/DDBJ databases">
        <title>Chromosome genome assembly for Takifugu flavidus.</title>
        <authorList>
            <person name="Xiao S."/>
        </authorList>
    </citation>
    <scope>NUCLEOTIDE SEQUENCE [LARGE SCALE GENOMIC DNA]</scope>
    <source>
        <strain evidence="14">HTHZ2018</strain>
        <tissue evidence="14">Muscle</tissue>
    </source>
</reference>
<dbReference type="InterPro" id="IPR043522">
    <property type="entry name" value="DDIAS"/>
</dbReference>
<evidence type="ECO:0000256" key="11">
    <source>
        <dbReference type="SAM" id="MobiDB-lite"/>
    </source>
</evidence>
<feature type="domain" description="C2H2-type" evidence="13">
    <location>
        <begin position="889"/>
        <end position="911"/>
    </location>
</feature>
<keyword evidence="6" id="KW-0805">Transcription regulation</keyword>
<evidence type="ECO:0000256" key="6">
    <source>
        <dbReference type="ARBA" id="ARBA00023015"/>
    </source>
</evidence>
<dbReference type="Gene3D" id="3.30.710.10">
    <property type="entry name" value="Potassium Channel Kv1.1, Chain A"/>
    <property type="match status" value="1"/>
</dbReference>
<dbReference type="GO" id="GO:1902230">
    <property type="term" value="P:negative regulation of intrinsic apoptotic signaling pathway in response to DNA damage"/>
    <property type="evidence" value="ECO:0007669"/>
    <property type="project" value="InterPro"/>
</dbReference>
<dbReference type="SMART" id="SM00355">
    <property type="entry name" value="ZnF_C2H2"/>
    <property type="match status" value="2"/>
</dbReference>
<dbReference type="SUPFAM" id="SSF50249">
    <property type="entry name" value="Nucleic acid-binding proteins"/>
    <property type="match status" value="1"/>
</dbReference>